<dbReference type="GO" id="GO:0032259">
    <property type="term" value="P:methylation"/>
    <property type="evidence" value="ECO:0007669"/>
    <property type="project" value="UniProtKB-KW"/>
</dbReference>
<dbReference type="Proteomes" id="UP000001357">
    <property type="component" value="Unassembled WGS sequence"/>
</dbReference>
<dbReference type="InParanoid" id="A9UXH1"/>
<evidence type="ECO:0000313" key="6">
    <source>
        <dbReference type="EMBL" id="EDQ89843.1"/>
    </source>
</evidence>
<dbReference type="PANTHER" id="PTHR46165">
    <property type="entry name" value="SET AND MYND DOMAIN-CONTAINING PROTEIN 4"/>
    <property type="match status" value="1"/>
</dbReference>
<feature type="compositionally biased region" description="Acidic residues" evidence="4">
    <location>
        <begin position="293"/>
        <end position="308"/>
    </location>
</feature>
<dbReference type="InterPro" id="IPR052097">
    <property type="entry name" value="SET-MYND_domain_protein"/>
</dbReference>
<feature type="region of interest" description="Disordered" evidence="4">
    <location>
        <begin position="260"/>
        <end position="312"/>
    </location>
</feature>
<feature type="domain" description="SET" evidence="5">
    <location>
        <begin position="142"/>
        <end position="433"/>
    </location>
</feature>
<dbReference type="SUPFAM" id="SSF82199">
    <property type="entry name" value="SET domain"/>
    <property type="match status" value="1"/>
</dbReference>
<evidence type="ECO:0000256" key="2">
    <source>
        <dbReference type="ARBA" id="ARBA00022679"/>
    </source>
</evidence>
<evidence type="ECO:0000256" key="3">
    <source>
        <dbReference type="ARBA" id="ARBA00022691"/>
    </source>
</evidence>
<dbReference type="PROSITE" id="PS50280">
    <property type="entry name" value="SET"/>
    <property type="match status" value="1"/>
</dbReference>
<dbReference type="AlphaFoldDB" id="A9UXH1"/>
<dbReference type="Gene3D" id="2.170.270.10">
    <property type="entry name" value="SET domain"/>
    <property type="match status" value="1"/>
</dbReference>
<keyword evidence="1" id="KW-0489">Methyltransferase</keyword>
<feature type="region of interest" description="Disordered" evidence="4">
    <location>
        <begin position="114"/>
        <end position="144"/>
    </location>
</feature>
<dbReference type="eggNOG" id="KOG2084">
    <property type="taxonomic scope" value="Eukaryota"/>
</dbReference>
<dbReference type="GO" id="GO:0008168">
    <property type="term" value="F:methyltransferase activity"/>
    <property type="evidence" value="ECO:0007669"/>
    <property type="project" value="UniProtKB-KW"/>
</dbReference>
<dbReference type="EMBL" id="CH991549">
    <property type="protein sequence ID" value="EDQ89843.1"/>
    <property type="molecule type" value="Genomic_DNA"/>
</dbReference>
<dbReference type="InterPro" id="IPR001214">
    <property type="entry name" value="SET_dom"/>
</dbReference>
<keyword evidence="2" id="KW-0808">Transferase</keyword>
<dbReference type="FunCoup" id="A9UXH1">
    <property type="interactions" value="853"/>
</dbReference>
<dbReference type="InterPro" id="IPR046341">
    <property type="entry name" value="SET_dom_sf"/>
</dbReference>
<dbReference type="PANTHER" id="PTHR46165:SF2">
    <property type="entry name" value="SET AND MYND DOMAIN-CONTAINING PROTEIN 4"/>
    <property type="match status" value="1"/>
</dbReference>
<dbReference type="STRING" id="81824.A9UXH1"/>
<reference evidence="6 7" key="1">
    <citation type="journal article" date="2008" name="Nature">
        <title>The genome of the choanoflagellate Monosiga brevicollis and the origin of metazoans.</title>
        <authorList>
            <consortium name="JGI Sequencing"/>
            <person name="King N."/>
            <person name="Westbrook M.J."/>
            <person name="Young S.L."/>
            <person name="Kuo A."/>
            <person name="Abedin M."/>
            <person name="Chapman J."/>
            <person name="Fairclough S."/>
            <person name="Hellsten U."/>
            <person name="Isogai Y."/>
            <person name="Letunic I."/>
            <person name="Marr M."/>
            <person name="Pincus D."/>
            <person name="Putnam N."/>
            <person name="Rokas A."/>
            <person name="Wright K.J."/>
            <person name="Zuzow R."/>
            <person name="Dirks W."/>
            <person name="Good M."/>
            <person name="Goodstein D."/>
            <person name="Lemons D."/>
            <person name="Li W."/>
            <person name="Lyons J.B."/>
            <person name="Morris A."/>
            <person name="Nichols S."/>
            <person name="Richter D.J."/>
            <person name="Salamov A."/>
            <person name="Bork P."/>
            <person name="Lim W.A."/>
            <person name="Manning G."/>
            <person name="Miller W.T."/>
            <person name="McGinnis W."/>
            <person name="Shapiro H."/>
            <person name="Tjian R."/>
            <person name="Grigoriev I.V."/>
            <person name="Rokhsar D."/>
        </authorList>
    </citation>
    <scope>NUCLEOTIDE SEQUENCE [LARGE SCALE GENOMIC DNA]</scope>
    <source>
        <strain evidence="7">MX1 / ATCC 50154</strain>
    </source>
</reference>
<protein>
    <recommendedName>
        <fullName evidence="5">SET domain-containing protein</fullName>
    </recommendedName>
</protein>
<keyword evidence="7" id="KW-1185">Reference proteome</keyword>
<accession>A9UXH1</accession>
<feature type="compositionally biased region" description="Polar residues" evidence="4">
    <location>
        <begin position="260"/>
        <end position="269"/>
    </location>
</feature>
<keyword evidence="3" id="KW-0949">S-adenosyl-L-methionine</keyword>
<dbReference type="GO" id="GO:0005737">
    <property type="term" value="C:cytoplasm"/>
    <property type="evidence" value="ECO:0000318"/>
    <property type="project" value="GO_Central"/>
</dbReference>
<evidence type="ECO:0000256" key="4">
    <source>
        <dbReference type="SAM" id="MobiDB-lite"/>
    </source>
</evidence>
<name>A9UXH1_MONBE</name>
<proteinExistence type="predicted"/>
<dbReference type="Pfam" id="PF00856">
    <property type="entry name" value="SET"/>
    <property type="match status" value="1"/>
</dbReference>
<organism evidence="6 7">
    <name type="scientific">Monosiga brevicollis</name>
    <name type="common">Choanoflagellate</name>
    <dbReference type="NCBI Taxonomy" id="81824"/>
    <lineage>
        <taxon>Eukaryota</taxon>
        <taxon>Choanoflagellata</taxon>
        <taxon>Craspedida</taxon>
        <taxon>Salpingoecidae</taxon>
        <taxon>Monosiga</taxon>
    </lineage>
</organism>
<dbReference type="InterPro" id="IPR011990">
    <property type="entry name" value="TPR-like_helical_dom_sf"/>
</dbReference>
<gene>
    <name evidence="6" type="ORF">MONBRDRAFT_36878</name>
</gene>
<evidence type="ECO:0000259" key="5">
    <source>
        <dbReference type="PROSITE" id="PS50280"/>
    </source>
</evidence>
<dbReference type="Gene3D" id="1.10.220.160">
    <property type="match status" value="1"/>
</dbReference>
<dbReference type="RefSeq" id="XP_001745265.1">
    <property type="nucleotide sequence ID" value="XM_001745213.1"/>
</dbReference>
<dbReference type="GO" id="GO:0005634">
    <property type="term" value="C:nucleus"/>
    <property type="evidence" value="ECO:0000318"/>
    <property type="project" value="GO_Central"/>
</dbReference>
<dbReference type="KEGG" id="mbr:MONBRDRAFT_36878"/>
<dbReference type="Gene3D" id="6.10.140.2220">
    <property type="match status" value="1"/>
</dbReference>
<dbReference type="GeneID" id="5890508"/>
<dbReference type="SMART" id="SM00317">
    <property type="entry name" value="SET"/>
    <property type="match status" value="1"/>
</dbReference>
<dbReference type="GO" id="GO:0042826">
    <property type="term" value="F:histone deacetylase binding"/>
    <property type="evidence" value="ECO:0000318"/>
    <property type="project" value="GO_Central"/>
</dbReference>
<sequence>MREELAEQLKSRANAEVRAGRWRAAAALYGQALAGVQADDDRTGEDRKKTIAAVINLNLAHVCLKAAAESDTLPRDRRHRTRDAQQALDRIDPLLLTQTQQQKLDHRHSLTAQSLAANPASEHPDLTGTRRLPPGASEPRSPALHVRRLPHKGRALFTSTPLAAGDVLLRERAFASILAPTTTQENYLRCHECLDESWAPLPCPNCPRVFCSTECHAKANHWHLEACPATPPGSEVTPLKPSSLRQALAARVASCLAQSDPSCDATTLDTVRPRSDPDPTGILGLQHSSNQTEGDEDMKEDDDDDDDGDKASAVAVHQGSWAQSHAHLPSQPWWQSAKCTQCDLTTVTGLRQHLLRVLRHNQHGLAQVELQPSEQNGEVGVVHQVYGAGLFVHGSLFNHSCVPNVHLHFHGDELVATASKPIPANSELTISYGPLAVRDAWHAARQTQLRNTFNFACQCIACAPAQAANLFPSARCIACGQPLRVTGASFFSLKLLQVLRPRALVQATSCSVCGAAGMDAVDLPALVQDRQELLDLAGVPTISPASRTTWEHEIKTRCHALASQYEPLHPDLLELFDAVARRLAIELGDAAAAKPWVEQTLAIVEHAYGQHSREAAEEHAKLASLSARSK</sequence>
<evidence type="ECO:0000313" key="7">
    <source>
        <dbReference type="Proteomes" id="UP000001357"/>
    </source>
</evidence>
<dbReference type="Gene3D" id="1.25.40.10">
    <property type="entry name" value="Tetratricopeptide repeat domain"/>
    <property type="match status" value="1"/>
</dbReference>
<evidence type="ECO:0000256" key="1">
    <source>
        <dbReference type="ARBA" id="ARBA00022603"/>
    </source>
</evidence>
<dbReference type="OMA" id="RGNACFT"/>